<evidence type="ECO:0000313" key="1">
    <source>
        <dbReference type="EMBL" id="MBC5615448.1"/>
    </source>
</evidence>
<name>A0ABR7CIH0_9BACT</name>
<dbReference type="RefSeq" id="WP_147387395.1">
    <property type="nucleotide sequence ID" value="NZ_JACOOK010000001.1"/>
</dbReference>
<proteinExistence type="predicted"/>
<evidence type="ECO:0000313" key="2">
    <source>
        <dbReference type="Proteomes" id="UP000636891"/>
    </source>
</evidence>
<sequence>MEKYMTSLWNSSIAYQEEPKIAVNVSQLGDLLEIYKQGHDGIISIIGEGGVPDVIRGADRKEMIELVRRGKNVPDGSDQLLVYDLDGTMLRKYKLNRRVNGFDIDTVNQVLVMVNSNTEAPMYTFPLPEGF</sequence>
<accession>A0ABR7CIH0</accession>
<reference evidence="1 2" key="1">
    <citation type="submission" date="2020-08" db="EMBL/GenBank/DDBJ databases">
        <title>Genome public.</title>
        <authorList>
            <person name="Liu C."/>
            <person name="Sun Q."/>
        </authorList>
    </citation>
    <scope>NUCLEOTIDE SEQUENCE [LARGE SCALE GENOMIC DNA]</scope>
    <source>
        <strain evidence="1 2">New-7</strain>
    </source>
</reference>
<protein>
    <submittedName>
        <fullName evidence="1">Uncharacterized protein</fullName>
    </submittedName>
</protein>
<gene>
    <name evidence="1" type="ORF">H8S08_00235</name>
</gene>
<comment type="caution">
    <text evidence="1">The sequence shown here is derived from an EMBL/GenBank/DDBJ whole genome shotgun (WGS) entry which is preliminary data.</text>
</comment>
<organism evidence="1 2">
    <name type="scientific">Alistipes hominis</name>
    <dbReference type="NCBI Taxonomy" id="2763015"/>
    <lineage>
        <taxon>Bacteria</taxon>
        <taxon>Pseudomonadati</taxon>
        <taxon>Bacteroidota</taxon>
        <taxon>Bacteroidia</taxon>
        <taxon>Bacteroidales</taxon>
        <taxon>Rikenellaceae</taxon>
        <taxon>Alistipes</taxon>
    </lineage>
</organism>
<keyword evidence="2" id="KW-1185">Reference proteome</keyword>
<dbReference type="EMBL" id="JACOOK010000001">
    <property type="protein sequence ID" value="MBC5615448.1"/>
    <property type="molecule type" value="Genomic_DNA"/>
</dbReference>
<dbReference type="Proteomes" id="UP000636891">
    <property type="component" value="Unassembled WGS sequence"/>
</dbReference>